<keyword evidence="4" id="KW-1185">Reference proteome</keyword>
<dbReference type="EMBL" id="OU466863">
    <property type="protein sequence ID" value="CAH2079410.1"/>
    <property type="molecule type" value="Genomic_DNA"/>
</dbReference>
<dbReference type="InterPro" id="IPR002477">
    <property type="entry name" value="Peptidoglycan-bd-like"/>
</dbReference>
<feature type="region of interest" description="Disordered" evidence="1">
    <location>
        <begin position="133"/>
        <end position="154"/>
    </location>
</feature>
<dbReference type="GO" id="GO:0003756">
    <property type="term" value="F:protein disulfide isomerase activity"/>
    <property type="evidence" value="ECO:0007669"/>
    <property type="project" value="TreeGrafter"/>
</dbReference>
<evidence type="ECO:0000259" key="2">
    <source>
        <dbReference type="Pfam" id="PF01471"/>
    </source>
</evidence>
<dbReference type="GO" id="GO:0009658">
    <property type="term" value="P:chloroplast organization"/>
    <property type="evidence" value="ECO:0007669"/>
    <property type="project" value="TreeGrafter"/>
</dbReference>
<dbReference type="InterPro" id="IPR036365">
    <property type="entry name" value="PGBD-like_sf"/>
</dbReference>
<accession>A0AAU9T6I4</accession>
<feature type="region of interest" description="Disordered" evidence="1">
    <location>
        <begin position="258"/>
        <end position="277"/>
    </location>
</feature>
<dbReference type="SUPFAM" id="SSF57938">
    <property type="entry name" value="DnaJ/Hsp40 cysteine-rich domain"/>
    <property type="match status" value="1"/>
</dbReference>
<evidence type="ECO:0000313" key="4">
    <source>
        <dbReference type="Proteomes" id="UP000836841"/>
    </source>
</evidence>
<gene>
    <name evidence="3" type="ORF">TAV2_LOCUS23290</name>
</gene>
<evidence type="ECO:0000256" key="1">
    <source>
        <dbReference type="SAM" id="MobiDB-lite"/>
    </source>
</evidence>
<protein>
    <recommendedName>
        <fullName evidence="2">Peptidoglycan binding-like domain-containing protein</fullName>
    </recommendedName>
</protein>
<sequence length="389" mass="44605">MASSSLPLSLPFPLRSRGSTRALPFRCSPLFLSLPTSFVCLSTQNPSGYDREEVRWLREEQRWIREEQRWIREEQRWIREREALLSEISDLQLRIQTLESRNSQQGTSVPDTISNIAALLQVLKEKNRISESGSSVTPMVLENTREPEEEEEEEEEVKRVIVEEKVRVSEQVKKKRRTLKVGSEGEEVHVMQEALLKLGFYSGEEDMEFSSFSSGTARAVKTWQASLGVREDGIMTEDLLQRLFMDQITDEHIEKDKDEAKTMKREETGNGAVSTSVRQVSEKQKSFIKDQSEREPEISQHRVFLLGENRWEDPSRLNKPVDRSNTTDTKTKCITCRGEGRLMCLECDGTGEPNIEPQFMEWVGEDTKCAYCEGLGYTVCDVCDGKTTA</sequence>
<feature type="domain" description="Peptidoglycan binding-like" evidence="2">
    <location>
        <begin position="185"/>
        <end position="243"/>
    </location>
</feature>
<reference evidence="3 4" key="1">
    <citation type="submission" date="2022-03" db="EMBL/GenBank/DDBJ databases">
        <authorList>
            <person name="Nunn A."/>
            <person name="Chopra R."/>
            <person name="Nunn A."/>
            <person name="Contreras Garrido A."/>
        </authorList>
    </citation>
    <scope>NUCLEOTIDE SEQUENCE [LARGE SCALE GENOMIC DNA]</scope>
</reference>
<dbReference type="InterPro" id="IPR036410">
    <property type="entry name" value="HSP_DnaJ_Cys-rich_dom_sf"/>
</dbReference>
<dbReference type="PANTHER" id="PTHR15852">
    <property type="entry name" value="PLASTID TRANSCRIPTIONALLY ACTIVE PROTEIN"/>
    <property type="match status" value="1"/>
</dbReference>
<name>A0AAU9T6I4_THLAR</name>
<dbReference type="Proteomes" id="UP000836841">
    <property type="component" value="Chromosome 7"/>
</dbReference>
<dbReference type="PANTHER" id="PTHR15852:SF16">
    <property type="entry name" value="PROTEIN DISULFIDE ISOMERASE PTAC5, CHLOROPLASTIC"/>
    <property type="match status" value="1"/>
</dbReference>
<proteinExistence type="predicted"/>
<dbReference type="Pfam" id="PF01471">
    <property type="entry name" value="PG_binding_1"/>
    <property type="match status" value="1"/>
</dbReference>
<dbReference type="AlphaFoldDB" id="A0AAU9T6I4"/>
<dbReference type="SUPFAM" id="SSF47090">
    <property type="entry name" value="PGBD-like"/>
    <property type="match status" value="1"/>
</dbReference>
<organism evidence="3 4">
    <name type="scientific">Thlaspi arvense</name>
    <name type="common">Field penny-cress</name>
    <dbReference type="NCBI Taxonomy" id="13288"/>
    <lineage>
        <taxon>Eukaryota</taxon>
        <taxon>Viridiplantae</taxon>
        <taxon>Streptophyta</taxon>
        <taxon>Embryophyta</taxon>
        <taxon>Tracheophyta</taxon>
        <taxon>Spermatophyta</taxon>
        <taxon>Magnoliopsida</taxon>
        <taxon>eudicotyledons</taxon>
        <taxon>Gunneridae</taxon>
        <taxon>Pentapetalae</taxon>
        <taxon>rosids</taxon>
        <taxon>malvids</taxon>
        <taxon>Brassicales</taxon>
        <taxon>Brassicaceae</taxon>
        <taxon>Thlaspideae</taxon>
        <taxon>Thlaspi</taxon>
    </lineage>
</organism>
<evidence type="ECO:0000313" key="3">
    <source>
        <dbReference type="EMBL" id="CAH2079410.1"/>
    </source>
</evidence>
<dbReference type="GO" id="GO:0009507">
    <property type="term" value="C:chloroplast"/>
    <property type="evidence" value="ECO:0007669"/>
    <property type="project" value="TreeGrafter"/>
</dbReference>
<dbReference type="Gene3D" id="1.10.101.10">
    <property type="entry name" value="PGBD-like superfamily/PGBD"/>
    <property type="match status" value="1"/>
</dbReference>
<feature type="compositionally biased region" description="Basic and acidic residues" evidence="1">
    <location>
        <begin position="258"/>
        <end position="268"/>
    </location>
</feature>
<dbReference type="InterPro" id="IPR036366">
    <property type="entry name" value="PGBDSf"/>
</dbReference>